<dbReference type="HAMAP" id="MF_02004">
    <property type="entry name" value="Val_tRNA_synth_type1"/>
    <property type="match status" value="1"/>
</dbReference>
<proteinExistence type="inferred from homology"/>
<protein>
    <recommendedName>
        <fullName evidence="12">Valine--tRNA ligase</fullName>
        <ecNumber evidence="12">6.1.1.9</ecNumber>
    </recommendedName>
    <alternativeName>
        <fullName evidence="12">Valyl-tRNA synthetase</fullName>
        <shortName evidence="12">ValRS</shortName>
    </alternativeName>
</protein>
<feature type="short sequence motif" description="'KMSKS' region" evidence="12">
    <location>
        <begin position="525"/>
        <end position="529"/>
    </location>
</feature>
<dbReference type="Gene3D" id="3.90.740.10">
    <property type="entry name" value="Valyl/Leucyl/Isoleucyl-tRNA synthetase, editing domain"/>
    <property type="match status" value="2"/>
</dbReference>
<keyword evidence="4 12" id="KW-0436">Ligase</keyword>
<evidence type="ECO:0000259" key="13">
    <source>
        <dbReference type="Pfam" id="PF00133"/>
    </source>
</evidence>
<dbReference type="InterPro" id="IPR037118">
    <property type="entry name" value="Val-tRNA_synth_C_sf"/>
</dbReference>
<dbReference type="Pfam" id="PF08264">
    <property type="entry name" value="Anticodon_1"/>
    <property type="match status" value="1"/>
</dbReference>
<dbReference type="PRINTS" id="PR00986">
    <property type="entry name" value="TRNASYNTHVAL"/>
</dbReference>
<feature type="binding site" evidence="12">
    <location>
        <position position="528"/>
    </location>
    <ligand>
        <name>ATP</name>
        <dbReference type="ChEBI" id="CHEBI:30616"/>
    </ligand>
</feature>
<evidence type="ECO:0000256" key="7">
    <source>
        <dbReference type="ARBA" id="ARBA00022917"/>
    </source>
</evidence>
<dbReference type="PROSITE" id="PS00178">
    <property type="entry name" value="AA_TRNA_LIGASE_I"/>
    <property type="match status" value="1"/>
</dbReference>
<evidence type="ECO:0000256" key="2">
    <source>
        <dbReference type="ARBA" id="ARBA00011245"/>
    </source>
</evidence>
<comment type="catalytic activity">
    <reaction evidence="10 12">
        <text>tRNA(Val) + L-valine + ATP = L-valyl-tRNA(Val) + AMP + diphosphate</text>
        <dbReference type="Rhea" id="RHEA:10704"/>
        <dbReference type="Rhea" id="RHEA-COMP:9672"/>
        <dbReference type="Rhea" id="RHEA-COMP:9708"/>
        <dbReference type="ChEBI" id="CHEBI:30616"/>
        <dbReference type="ChEBI" id="CHEBI:33019"/>
        <dbReference type="ChEBI" id="CHEBI:57762"/>
        <dbReference type="ChEBI" id="CHEBI:78442"/>
        <dbReference type="ChEBI" id="CHEBI:78537"/>
        <dbReference type="ChEBI" id="CHEBI:456215"/>
        <dbReference type="EC" id="6.1.1.9"/>
    </reaction>
</comment>
<evidence type="ECO:0000259" key="15">
    <source>
        <dbReference type="Pfam" id="PF10458"/>
    </source>
</evidence>
<evidence type="ECO:0000256" key="9">
    <source>
        <dbReference type="ARBA" id="ARBA00023146"/>
    </source>
</evidence>
<dbReference type="Proteomes" id="UP000610760">
    <property type="component" value="Unassembled WGS sequence"/>
</dbReference>
<gene>
    <name evidence="12" type="primary">valS</name>
    <name evidence="16" type="ORF">H8710_00075</name>
</gene>
<dbReference type="InterPro" id="IPR013155">
    <property type="entry name" value="M/V/L/I-tRNA-synth_anticd-bd"/>
</dbReference>
<dbReference type="Gene3D" id="1.10.287.380">
    <property type="entry name" value="Valyl-tRNA synthetase, C-terminal domain"/>
    <property type="match status" value="1"/>
</dbReference>
<evidence type="ECO:0000313" key="16">
    <source>
        <dbReference type="EMBL" id="MBC8558453.1"/>
    </source>
</evidence>
<dbReference type="SUPFAM" id="SSF47323">
    <property type="entry name" value="Anticodon-binding domain of a subclass of class I aminoacyl-tRNA synthetases"/>
    <property type="match status" value="1"/>
</dbReference>
<comment type="domain">
    <text evidence="12">ValRS has two distinct active sites: one for aminoacylation and one for editing. The misactivated threonine is translocated from the active site to the editing site.</text>
</comment>
<keyword evidence="5 12" id="KW-0547">Nucleotide-binding</keyword>
<dbReference type="GO" id="GO:0004832">
    <property type="term" value="F:valine-tRNA ligase activity"/>
    <property type="evidence" value="ECO:0007669"/>
    <property type="project" value="UniProtKB-UniRule"/>
</dbReference>
<evidence type="ECO:0000256" key="12">
    <source>
        <dbReference type="HAMAP-Rule" id="MF_02004"/>
    </source>
</evidence>
<evidence type="ECO:0000259" key="14">
    <source>
        <dbReference type="Pfam" id="PF08264"/>
    </source>
</evidence>
<feature type="domain" description="Aminoacyl-tRNA synthetase class Ia" evidence="13">
    <location>
        <begin position="18"/>
        <end position="557"/>
    </location>
</feature>
<comment type="similarity">
    <text evidence="11 12">Belongs to the class-I aminoacyl-tRNA synthetase family. ValS type 1 subfamily.</text>
</comment>
<reference evidence="16" key="1">
    <citation type="submission" date="2020-08" db="EMBL/GenBank/DDBJ databases">
        <title>Genome public.</title>
        <authorList>
            <person name="Liu C."/>
            <person name="Sun Q."/>
        </authorList>
    </citation>
    <scope>NUCLEOTIDE SEQUENCE</scope>
    <source>
        <strain evidence="16">NSJ-33</strain>
    </source>
</reference>
<name>A0A926E2N9_9FIRM</name>
<comment type="subcellular location">
    <subcellularLocation>
        <location evidence="1 12">Cytoplasm</location>
    </subcellularLocation>
</comment>
<organism evidence="16 17">
    <name type="scientific">Fumia xinanensis</name>
    <dbReference type="NCBI Taxonomy" id="2763659"/>
    <lineage>
        <taxon>Bacteria</taxon>
        <taxon>Bacillati</taxon>
        <taxon>Bacillota</taxon>
        <taxon>Clostridia</taxon>
        <taxon>Eubacteriales</taxon>
        <taxon>Oscillospiraceae</taxon>
        <taxon>Fumia</taxon>
    </lineage>
</organism>
<dbReference type="InterPro" id="IPR010978">
    <property type="entry name" value="tRNA-bd_arm"/>
</dbReference>
<dbReference type="Gene3D" id="3.40.50.620">
    <property type="entry name" value="HUPs"/>
    <property type="match status" value="2"/>
</dbReference>
<evidence type="ECO:0000313" key="17">
    <source>
        <dbReference type="Proteomes" id="UP000610760"/>
    </source>
</evidence>
<dbReference type="GO" id="GO:0005524">
    <property type="term" value="F:ATP binding"/>
    <property type="evidence" value="ECO:0007669"/>
    <property type="project" value="UniProtKB-UniRule"/>
</dbReference>
<dbReference type="SUPFAM" id="SSF52374">
    <property type="entry name" value="Nucleotidylyl transferase"/>
    <property type="match status" value="1"/>
</dbReference>
<dbReference type="FunFam" id="3.90.740.10:FF:000005">
    <property type="entry name" value="Valine--tRNA ligase, mitochondrial"/>
    <property type="match status" value="1"/>
</dbReference>
<keyword evidence="3 12" id="KW-0963">Cytoplasm</keyword>
<sequence length="873" mass="99760">MAKELEKMYNPREFEDRIYKFWMDGGYFTPTIDPDKKPYTIVIPPPNITGQLHMGHAVDETLQDILIRWRRMQGYATLWLPGTDHAAIATEAKIVAAMKEEGLSKDDVGYDGFMERAWKWKEVYGGRIVEQLKKLGASCDWSRESFTMDERCSAAVKEVFVNLYNKGLIYRGERIINWCPTCKTSISDAEVEYEEQQGHFWHLRYPFKDGSGYLELATTRPETMLGDTAVAVNPEDERYKDLVGKTLILPLVNREIPVVADSYVDMEFGTGVVKITPAHDPNDFEVGLRHNLPVISILTDDAHIVDGYGKYSGMERYEARKAIVKDLEEQGFLVRVEDHAHNVGTCYRCGTTVEPKVSKQWFVKMEPLAKPAIEAVRSGEVKFVPERFDKTYFHWMENIKDWCISRQLWWGHRIPAYYCADCGEMIVSKEAPHTCPKCGSQNLKQDDDTLDTWFSSALWPFSTLGWLENADDYKYFYPTSTLVTGYDIIFFWVARMIFSGIEHTGKVPFNTVFIHGLVRDSQGRKMSKSLGNGIDPLQVIDEYGADALRFMLASGISPGNDTRYIDEKVKAARNFANKLWNATRFILMNLSDAVTKPELPAELLMEDRWVLSQYNRLVKEVGENLEKFELGVAAQKIYDFLWDVLCDWYIEISKARLQAGGEASLNAQKVLVYVLANTLKLLHPFMPFITEEIWQSISNDCETIMMAKFPEYKPELDFAEDEREFTRIMDAIKAIRNVRAEKNVPPSRKANIYIETEYEDTFRKGASFFERLASASAVNVGTDFAVENAALAVTDSCKVFIPMGELIDKDKELARLGKEKEACEKDIAIISSKLNNASFVERAPEKVVNAEREKLARAQERMNKILESIEALG</sequence>
<dbReference type="GO" id="GO:0005829">
    <property type="term" value="C:cytosol"/>
    <property type="evidence" value="ECO:0007669"/>
    <property type="project" value="TreeGrafter"/>
</dbReference>
<dbReference type="CDD" id="cd07962">
    <property type="entry name" value="Anticodon_Ia_Val"/>
    <property type="match status" value="1"/>
</dbReference>
<comment type="domain">
    <text evidence="12">The C-terminal coiled-coil domain is crucial for aminoacylation activity.</text>
</comment>
<evidence type="ECO:0000256" key="4">
    <source>
        <dbReference type="ARBA" id="ARBA00022598"/>
    </source>
</evidence>
<accession>A0A926E2N9</accession>
<keyword evidence="6 12" id="KW-0067">ATP-binding</keyword>
<dbReference type="GO" id="GO:0002161">
    <property type="term" value="F:aminoacyl-tRNA deacylase activity"/>
    <property type="evidence" value="ECO:0007669"/>
    <property type="project" value="InterPro"/>
</dbReference>
<dbReference type="Gene3D" id="1.10.730.10">
    <property type="entry name" value="Isoleucyl-tRNA Synthetase, Domain 1"/>
    <property type="match status" value="1"/>
</dbReference>
<dbReference type="SUPFAM" id="SSF50677">
    <property type="entry name" value="ValRS/IleRS/LeuRS editing domain"/>
    <property type="match status" value="1"/>
</dbReference>
<keyword evidence="8 12" id="KW-0175">Coiled coil</keyword>
<dbReference type="NCBIfam" id="TIGR00422">
    <property type="entry name" value="valS"/>
    <property type="match status" value="1"/>
</dbReference>
<dbReference type="FunFam" id="1.10.287.380:FF:000001">
    <property type="entry name" value="Valine--tRNA ligase"/>
    <property type="match status" value="1"/>
</dbReference>
<keyword evidence="17" id="KW-1185">Reference proteome</keyword>
<dbReference type="FunFam" id="3.40.50.620:FF:000098">
    <property type="entry name" value="Valine--tRNA ligase"/>
    <property type="match status" value="1"/>
</dbReference>
<dbReference type="Pfam" id="PF00133">
    <property type="entry name" value="tRNA-synt_1"/>
    <property type="match status" value="1"/>
</dbReference>
<dbReference type="FunFam" id="3.40.50.620:FF:000032">
    <property type="entry name" value="Valine--tRNA ligase"/>
    <property type="match status" value="1"/>
</dbReference>
<evidence type="ECO:0000256" key="10">
    <source>
        <dbReference type="ARBA" id="ARBA00047552"/>
    </source>
</evidence>
<feature type="short sequence motif" description="'HIGH' region" evidence="12">
    <location>
        <begin position="46"/>
        <end position="56"/>
    </location>
</feature>
<feature type="domain" description="Valyl-tRNA synthetase tRNA-binding arm" evidence="15">
    <location>
        <begin position="810"/>
        <end position="872"/>
    </location>
</feature>
<evidence type="ECO:0000256" key="5">
    <source>
        <dbReference type="ARBA" id="ARBA00022741"/>
    </source>
</evidence>
<dbReference type="InterPro" id="IPR009008">
    <property type="entry name" value="Val/Leu/Ile-tRNA-synth_edit"/>
</dbReference>
<dbReference type="InterPro" id="IPR002300">
    <property type="entry name" value="aa-tRNA-synth_Ia"/>
</dbReference>
<dbReference type="AlphaFoldDB" id="A0A926E2N9"/>
<dbReference type="InterPro" id="IPR014729">
    <property type="entry name" value="Rossmann-like_a/b/a_fold"/>
</dbReference>
<dbReference type="NCBIfam" id="NF004349">
    <property type="entry name" value="PRK05729.1"/>
    <property type="match status" value="1"/>
</dbReference>
<dbReference type="InterPro" id="IPR033705">
    <property type="entry name" value="Anticodon_Ia_Val"/>
</dbReference>
<evidence type="ECO:0000256" key="8">
    <source>
        <dbReference type="ARBA" id="ARBA00023054"/>
    </source>
</evidence>
<dbReference type="InterPro" id="IPR001412">
    <property type="entry name" value="aa-tRNA-synth_I_CS"/>
</dbReference>
<feature type="domain" description="Methionyl/Valyl/Leucyl/Isoleucyl-tRNA synthetase anticodon-binding" evidence="14">
    <location>
        <begin position="607"/>
        <end position="753"/>
    </location>
</feature>
<dbReference type="InterPro" id="IPR019499">
    <property type="entry name" value="Val-tRNA_synth_tRNA-bd"/>
</dbReference>
<keyword evidence="9 12" id="KW-0030">Aminoacyl-tRNA synthetase</keyword>
<dbReference type="RefSeq" id="WP_249293344.1">
    <property type="nucleotide sequence ID" value="NZ_JACRSV010000001.1"/>
</dbReference>
<dbReference type="SUPFAM" id="SSF46589">
    <property type="entry name" value="tRNA-binding arm"/>
    <property type="match status" value="1"/>
</dbReference>
<dbReference type="InterPro" id="IPR009080">
    <property type="entry name" value="tRNAsynth_Ia_anticodon-bd"/>
</dbReference>
<dbReference type="InterPro" id="IPR002303">
    <property type="entry name" value="Valyl-tRNA_ligase"/>
</dbReference>
<dbReference type="EC" id="6.1.1.9" evidence="12"/>
<dbReference type="PANTHER" id="PTHR11946:SF93">
    <property type="entry name" value="VALINE--TRNA LIGASE, CHLOROPLASTIC_MITOCHONDRIAL 2"/>
    <property type="match status" value="1"/>
</dbReference>
<comment type="caution">
    <text evidence="16">The sequence shown here is derived from an EMBL/GenBank/DDBJ whole genome shotgun (WGS) entry which is preliminary data.</text>
</comment>
<evidence type="ECO:0000256" key="1">
    <source>
        <dbReference type="ARBA" id="ARBA00004496"/>
    </source>
</evidence>
<evidence type="ECO:0000256" key="6">
    <source>
        <dbReference type="ARBA" id="ARBA00022840"/>
    </source>
</evidence>
<keyword evidence="7 12" id="KW-0648">Protein biosynthesis</keyword>
<dbReference type="GO" id="GO:0006438">
    <property type="term" value="P:valyl-tRNA aminoacylation"/>
    <property type="evidence" value="ECO:0007669"/>
    <property type="project" value="UniProtKB-UniRule"/>
</dbReference>
<evidence type="ECO:0000256" key="3">
    <source>
        <dbReference type="ARBA" id="ARBA00022490"/>
    </source>
</evidence>
<dbReference type="CDD" id="cd00817">
    <property type="entry name" value="ValRS_core"/>
    <property type="match status" value="1"/>
</dbReference>
<dbReference type="EMBL" id="JACRSV010000001">
    <property type="protein sequence ID" value="MBC8558453.1"/>
    <property type="molecule type" value="Genomic_DNA"/>
</dbReference>
<dbReference type="PANTHER" id="PTHR11946">
    <property type="entry name" value="VALYL-TRNA SYNTHETASES"/>
    <property type="match status" value="1"/>
</dbReference>
<comment type="subunit">
    <text evidence="2 12">Monomer.</text>
</comment>
<comment type="function">
    <text evidence="12">Catalyzes the attachment of valine to tRNA(Val). As ValRS can inadvertently accommodate and process structurally similar amino acids such as threonine, to avoid such errors, it has a 'posttransfer' editing activity that hydrolyzes mischarged Thr-tRNA(Val) in a tRNA-dependent manner.</text>
</comment>
<dbReference type="FunFam" id="1.10.730.10:FF:000014">
    <property type="entry name" value="Valine--tRNA ligase"/>
    <property type="match status" value="1"/>
</dbReference>
<evidence type="ECO:0000256" key="11">
    <source>
        <dbReference type="ARBA" id="ARBA00060830"/>
    </source>
</evidence>
<dbReference type="Pfam" id="PF10458">
    <property type="entry name" value="Val_tRNA-synt_C"/>
    <property type="match status" value="1"/>
</dbReference>